<keyword evidence="4" id="KW-1185">Reference proteome</keyword>
<feature type="compositionally biased region" description="Basic and acidic residues" evidence="2">
    <location>
        <begin position="33"/>
        <end position="66"/>
    </location>
</feature>
<dbReference type="CDD" id="cd19856">
    <property type="entry name" value="DSRM_Kanadaptin"/>
    <property type="match status" value="1"/>
</dbReference>
<dbReference type="OrthoDB" id="433755at2759"/>
<evidence type="ECO:0008006" key="5">
    <source>
        <dbReference type="Google" id="ProtNLM"/>
    </source>
</evidence>
<feature type="compositionally biased region" description="Basic and acidic residues" evidence="2">
    <location>
        <begin position="446"/>
        <end position="461"/>
    </location>
</feature>
<feature type="region of interest" description="Disordered" evidence="2">
    <location>
        <begin position="411"/>
        <end position="481"/>
    </location>
</feature>
<accession>A0A2T7NWE5</accession>
<feature type="compositionally biased region" description="Polar residues" evidence="2">
    <location>
        <begin position="379"/>
        <end position="393"/>
    </location>
</feature>
<feature type="coiled-coil region" evidence="1">
    <location>
        <begin position="238"/>
        <end position="265"/>
    </location>
</feature>
<feature type="region of interest" description="Disordered" evidence="2">
    <location>
        <begin position="360"/>
        <end position="397"/>
    </location>
</feature>
<feature type="compositionally biased region" description="Low complexity" evidence="2">
    <location>
        <begin position="435"/>
        <end position="445"/>
    </location>
</feature>
<keyword evidence="1" id="KW-0175">Coiled coil</keyword>
<feature type="compositionally biased region" description="Polar residues" evidence="2">
    <location>
        <begin position="411"/>
        <end position="427"/>
    </location>
</feature>
<organism evidence="3 4">
    <name type="scientific">Pomacea canaliculata</name>
    <name type="common">Golden apple snail</name>
    <dbReference type="NCBI Taxonomy" id="400727"/>
    <lineage>
        <taxon>Eukaryota</taxon>
        <taxon>Metazoa</taxon>
        <taxon>Spiralia</taxon>
        <taxon>Lophotrochozoa</taxon>
        <taxon>Mollusca</taxon>
        <taxon>Gastropoda</taxon>
        <taxon>Caenogastropoda</taxon>
        <taxon>Architaenioglossa</taxon>
        <taxon>Ampullarioidea</taxon>
        <taxon>Ampullariidae</taxon>
        <taxon>Pomacea</taxon>
    </lineage>
</organism>
<evidence type="ECO:0000256" key="2">
    <source>
        <dbReference type="SAM" id="MobiDB-lite"/>
    </source>
</evidence>
<reference evidence="3 4" key="1">
    <citation type="submission" date="2018-04" db="EMBL/GenBank/DDBJ databases">
        <title>The genome of golden apple snail Pomacea canaliculata provides insight into stress tolerance and invasive adaptation.</title>
        <authorList>
            <person name="Liu C."/>
            <person name="Liu B."/>
            <person name="Ren Y."/>
            <person name="Zhang Y."/>
            <person name="Wang H."/>
            <person name="Li S."/>
            <person name="Jiang F."/>
            <person name="Yin L."/>
            <person name="Zhang G."/>
            <person name="Qian W."/>
            <person name="Fan W."/>
        </authorList>
    </citation>
    <scope>NUCLEOTIDE SEQUENCE [LARGE SCALE GENOMIC DNA]</scope>
    <source>
        <strain evidence="3">SZHN2017</strain>
        <tissue evidence="3">Muscle</tissue>
    </source>
</reference>
<comment type="caution">
    <text evidence="3">The sequence shown here is derived from an EMBL/GenBank/DDBJ whole genome shotgun (WGS) entry which is preliminary data.</text>
</comment>
<dbReference type="EMBL" id="PZQS01000008">
    <property type="protein sequence ID" value="PVD25477.1"/>
    <property type="molecule type" value="Genomic_DNA"/>
</dbReference>
<name>A0A2T7NWE5_POMCA</name>
<gene>
    <name evidence="3" type="ORF">C0Q70_13133</name>
</gene>
<evidence type="ECO:0000313" key="3">
    <source>
        <dbReference type="EMBL" id="PVD25477.1"/>
    </source>
</evidence>
<proteinExistence type="predicted"/>
<dbReference type="AlphaFoldDB" id="A0A2T7NWE5"/>
<protein>
    <recommendedName>
        <fullName evidence="5">DRBM domain-containing protein</fullName>
    </recommendedName>
</protein>
<dbReference type="Proteomes" id="UP000245119">
    <property type="component" value="Linkage Group LG8"/>
</dbReference>
<feature type="region of interest" description="Disordered" evidence="2">
    <location>
        <begin position="1"/>
        <end position="66"/>
    </location>
</feature>
<evidence type="ECO:0000256" key="1">
    <source>
        <dbReference type="SAM" id="Coils"/>
    </source>
</evidence>
<feature type="compositionally biased region" description="Polar residues" evidence="2">
    <location>
        <begin position="471"/>
        <end position="481"/>
    </location>
</feature>
<evidence type="ECO:0000313" key="4">
    <source>
        <dbReference type="Proteomes" id="UP000245119"/>
    </source>
</evidence>
<sequence>MAAASGPVQISSGETGPESDKEPESEQSISELKAQRERLQREAELLRMAEDEELESQRQKQQAAEDRGCLWGMGEDAMEETEENPFANMAPQHEHLYADDPKKALKGFYEREGYDLPEYQFSEVSFGKHRCFLELPVEGANGEALVAEATVSGKKKEAVVACALEACRLLDMHGILHASKHESRKRKKKNWEDDDFYDSDEDTFLDRTGTIEMKRLFRMKKSGKDAKAETYETLVPKWNEVVNRIGEIENKLQEAKAQADAIASEEDDALDAYMTAIKAGVMDTKTRLTLKRELLTLRTEEQRLRHLVNIAKPASLPVLKKPAPPVTLTPSVTPGTRKIGVARGPKPAVCTFVSQDLVEKESTFEEEDEEEDSVVHSVQPLSKDNQEGQALSKDNQEVQDFSRDLSHISQSQNKANEMIQGSTTSSGPKIKAGLSMSSSPSGKVSPDLHTEADERLGKPSDHGLIVKKQVPVSTEASTKGSLSAIIKSEETKPQVLRLSVIKKKKVLGPPKREYDSSDPDYAVWLPPEARGDVQPSGLVSAKTSGALVGSEPYGTSHFYQLTQL</sequence>